<protein>
    <submittedName>
        <fullName evidence="2">Uncharacterized protein</fullName>
    </submittedName>
</protein>
<organism evidence="2 3">
    <name type="scientific">Strigamia maritima</name>
    <name type="common">European centipede</name>
    <name type="synonym">Geophilus maritimus</name>
    <dbReference type="NCBI Taxonomy" id="126957"/>
    <lineage>
        <taxon>Eukaryota</taxon>
        <taxon>Metazoa</taxon>
        <taxon>Ecdysozoa</taxon>
        <taxon>Arthropoda</taxon>
        <taxon>Myriapoda</taxon>
        <taxon>Chilopoda</taxon>
        <taxon>Pleurostigmophora</taxon>
        <taxon>Geophilomorpha</taxon>
        <taxon>Linotaeniidae</taxon>
        <taxon>Strigamia</taxon>
    </lineage>
</organism>
<evidence type="ECO:0000313" key="3">
    <source>
        <dbReference type="Proteomes" id="UP000014500"/>
    </source>
</evidence>
<feature type="region of interest" description="Disordered" evidence="1">
    <location>
        <begin position="128"/>
        <end position="161"/>
    </location>
</feature>
<reference evidence="3" key="1">
    <citation type="submission" date="2011-05" db="EMBL/GenBank/DDBJ databases">
        <authorList>
            <person name="Richards S.R."/>
            <person name="Qu J."/>
            <person name="Jiang H."/>
            <person name="Jhangiani S.N."/>
            <person name="Agravi P."/>
            <person name="Goodspeed R."/>
            <person name="Gross S."/>
            <person name="Mandapat C."/>
            <person name="Jackson L."/>
            <person name="Mathew T."/>
            <person name="Pu L."/>
            <person name="Thornton R."/>
            <person name="Saada N."/>
            <person name="Wilczek-Boney K.B."/>
            <person name="Lee S."/>
            <person name="Kovar C."/>
            <person name="Wu Y."/>
            <person name="Scherer S.E."/>
            <person name="Worley K.C."/>
            <person name="Muzny D.M."/>
            <person name="Gibbs R."/>
        </authorList>
    </citation>
    <scope>NUCLEOTIDE SEQUENCE</scope>
    <source>
        <strain evidence="3">Brora</strain>
    </source>
</reference>
<accession>T1J1P3</accession>
<feature type="compositionally biased region" description="Basic residues" evidence="1">
    <location>
        <begin position="129"/>
        <end position="139"/>
    </location>
</feature>
<dbReference type="AlphaFoldDB" id="T1J1P3"/>
<proteinExistence type="predicted"/>
<dbReference type="EMBL" id="JH431789">
    <property type="status" value="NOT_ANNOTATED_CDS"/>
    <property type="molecule type" value="Genomic_DNA"/>
</dbReference>
<keyword evidence="3" id="KW-1185">Reference proteome</keyword>
<dbReference type="HOGENOM" id="CLU_1645871_0_0_1"/>
<name>T1J1P3_STRMM</name>
<evidence type="ECO:0000256" key="1">
    <source>
        <dbReference type="SAM" id="MobiDB-lite"/>
    </source>
</evidence>
<sequence length="161" mass="18568">MTPELTEKCRWPTRDSFLCWIRSRDKTSIGPIDAKQVETHNHKMHAQTVINKAGTPTFTRLHFFTQEGILPVRIWVLVVKCPFPSPFLSHHIHFKPLVTRLAPLIAHPQAWEKTKVWSITANVDAKNDIKKKKKKRKKNGKSDKIADSSWPSSLKRKKTLG</sequence>
<reference evidence="2" key="2">
    <citation type="submission" date="2015-02" db="UniProtKB">
        <authorList>
            <consortium name="EnsemblMetazoa"/>
        </authorList>
    </citation>
    <scope>IDENTIFICATION</scope>
</reference>
<dbReference type="EnsemblMetazoa" id="SMAR007465-RA">
    <property type="protein sequence ID" value="SMAR007465-PA"/>
    <property type="gene ID" value="SMAR007465"/>
</dbReference>
<evidence type="ECO:0000313" key="2">
    <source>
        <dbReference type="EnsemblMetazoa" id="SMAR007465-PA"/>
    </source>
</evidence>
<dbReference type="Proteomes" id="UP000014500">
    <property type="component" value="Unassembled WGS sequence"/>
</dbReference>